<dbReference type="SUPFAM" id="SSF46785">
    <property type="entry name" value="Winged helix' DNA-binding domain"/>
    <property type="match status" value="1"/>
</dbReference>
<reference evidence="6" key="1">
    <citation type="submission" date="2025-08" db="UniProtKB">
        <authorList>
            <consortium name="RefSeq"/>
        </authorList>
    </citation>
    <scope>IDENTIFICATION</scope>
</reference>
<dbReference type="InterPro" id="IPR036388">
    <property type="entry name" value="WH-like_DNA-bd_sf"/>
</dbReference>
<feature type="domain" description="H15" evidence="4">
    <location>
        <begin position="112"/>
        <end position="185"/>
    </location>
</feature>
<dbReference type="GeneID" id="106802122"/>
<dbReference type="Gene3D" id="1.10.10.10">
    <property type="entry name" value="Winged helix-like DNA-binding domain superfamily/Winged helix DNA-binding domain"/>
    <property type="match status" value="1"/>
</dbReference>
<comment type="subcellular location">
    <subcellularLocation>
        <location evidence="2">Nucleus</location>
    </subcellularLocation>
</comment>
<name>A0ABM1CXJ1_CERSS</name>
<feature type="region of interest" description="Disordered" evidence="3">
    <location>
        <begin position="170"/>
        <end position="282"/>
    </location>
</feature>
<keyword evidence="1 2" id="KW-0238">DNA-binding</keyword>
<dbReference type="Pfam" id="PF00538">
    <property type="entry name" value="Linker_histone"/>
    <property type="match status" value="1"/>
</dbReference>
<feature type="compositionally biased region" description="Basic residues" evidence="3">
    <location>
        <begin position="262"/>
        <end position="282"/>
    </location>
</feature>
<evidence type="ECO:0000313" key="6">
    <source>
        <dbReference type="RefSeq" id="XP_014644272.1"/>
    </source>
</evidence>
<dbReference type="PROSITE" id="PS51504">
    <property type="entry name" value="H15"/>
    <property type="match status" value="1"/>
</dbReference>
<dbReference type="InterPro" id="IPR036390">
    <property type="entry name" value="WH_DNA-bd_sf"/>
</dbReference>
<feature type="compositionally biased region" description="Low complexity" evidence="3">
    <location>
        <begin position="235"/>
        <end position="254"/>
    </location>
</feature>
<keyword evidence="5" id="KW-1185">Reference proteome</keyword>
<keyword evidence="2" id="KW-0539">Nucleus</keyword>
<evidence type="ECO:0000313" key="5">
    <source>
        <dbReference type="Proteomes" id="UP000694910"/>
    </source>
</evidence>
<dbReference type="PRINTS" id="PR00624">
    <property type="entry name" value="HISTONEH5"/>
</dbReference>
<dbReference type="Proteomes" id="UP000694910">
    <property type="component" value="Unplaced"/>
</dbReference>
<protein>
    <submittedName>
        <fullName evidence="6">Histone H1t</fullName>
    </submittedName>
</protein>
<evidence type="ECO:0000256" key="1">
    <source>
        <dbReference type="ARBA" id="ARBA00023125"/>
    </source>
</evidence>
<comment type="similarity">
    <text evidence="2">Belongs to the histone H1/H5 family.</text>
</comment>
<dbReference type="InterPro" id="IPR005819">
    <property type="entry name" value="H1/H5"/>
</dbReference>
<evidence type="ECO:0000259" key="4">
    <source>
        <dbReference type="PROSITE" id="PS51504"/>
    </source>
</evidence>
<dbReference type="InterPro" id="IPR005818">
    <property type="entry name" value="Histone_H1/H5_H15"/>
</dbReference>
<dbReference type="RefSeq" id="XP_014644272.1">
    <property type="nucleotide sequence ID" value="XM_014788786.1"/>
</dbReference>
<evidence type="ECO:0000256" key="2">
    <source>
        <dbReference type="RuleBase" id="RU003894"/>
    </source>
</evidence>
<sequence length="282" mass="30060">MEFSCAELWALAAVNCSLSTLLESLAFMSKLGRGRCLGDAPITAHPALYKALRLFRRFTPVAACYFLLCDVAISETAPAASVKLVVTSMEKSSVKKRGKKPSGLTVVGRKVPGLSVSKLITDALLLSQERGGMSLAALKKALAAAGYDVEKNNSRIKLGLKSLVSNGTRVQTRGTGAAGSFKLSKKAVPAPTKGRVKKTASAKTREVVLSRDSKSPNRATTDKRARKPGTAAVQKPARSSSKSKGAKSKQQLKSPAKSRTAMGRRSKSTQRKTNRRKVVSEK</sequence>
<keyword evidence="2" id="KW-0158">Chromosome</keyword>
<accession>A0ABM1CXJ1</accession>
<proteinExistence type="inferred from homology"/>
<evidence type="ECO:0000256" key="3">
    <source>
        <dbReference type="SAM" id="MobiDB-lite"/>
    </source>
</evidence>
<dbReference type="SMART" id="SM00526">
    <property type="entry name" value="H15"/>
    <property type="match status" value="1"/>
</dbReference>
<organism evidence="5 6">
    <name type="scientific">Ceratotherium simum simum</name>
    <name type="common">Southern white rhinoceros</name>
    <dbReference type="NCBI Taxonomy" id="73337"/>
    <lineage>
        <taxon>Eukaryota</taxon>
        <taxon>Metazoa</taxon>
        <taxon>Chordata</taxon>
        <taxon>Craniata</taxon>
        <taxon>Vertebrata</taxon>
        <taxon>Euteleostomi</taxon>
        <taxon>Mammalia</taxon>
        <taxon>Eutheria</taxon>
        <taxon>Laurasiatheria</taxon>
        <taxon>Perissodactyla</taxon>
        <taxon>Rhinocerotidae</taxon>
        <taxon>Ceratotherium</taxon>
    </lineage>
</organism>
<dbReference type="CDD" id="cd00073">
    <property type="entry name" value="H15"/>
    <property type="match status" value="1"/>
</dbReference>
<feature type="compositionally biased region" description="Basic and acidic residues" evidence="3">
    <location>
        <begin position="203"/>
        <end position="223"/>
    </location>
</feature>
<gene>
    <name evidence="6" type="primary">LOC106802122</name>
</gene>